<sequence length="165" mass="18454">MSRHLRLGDVRNDDVTRTTSISPVALAKRATMQCCTLGLCCCCCCCCCFRQRKKSIRSHESCLGHSTGVGSPSPSLRDDRRRPDTRQQRESFHARPDSAAVSFVYLRQITTTTVGQAHRTWKCAGRASLRSQINCLVCVLPSWSSQPSTYLECEGLRLPSRGEER</sequence>
<evidence type="ECO:0000256" key="1">
    <source>
        <dbReference type="SAM" id="MobiDB-lite"/>
    </source>
</evidence>
<protein>
    <submittedName>
        <fullName evidence="2">Uncharacterized protein</fullName>
    </submittedName>
</protein>
<evidence type="ECO:0000313" key="2">
    <source>
        <dbReference type="EMBL" id="KAF2215384.1"/>
    </source>
</evidence>
<reference evidence="2" key="1">
    <citation type="journal article" date="2020" name="Stud. Mycol.">
        <title>101 Dothideomycetes genomes: a test case for predicting lifestyles and emergence of pathogens.</title>
        <authorList>
            <person name="Haridas S."/>
            <person name="Albert R."/>
            <person name="Binder M."/>
            <person name="Bloem J."/>
            <person name="Labutti K."/>
            <person name="Salamov A."/>
            <person name="Andreopoulos B."/>
            <person name="Baker S."/>
            <person name="Barry K."/>
            <person name="Bills G."/>
            <person name="Bluhm B."/>
            <person name="Cannon C."/>
            <person name="Castanera R."/>
            <person name="Culley D."/>
            <person name="Daum C."/>
            <person name="Ezra D."/>
            <person name="Gonzalez J."/>
            <person name="Henrissat B."/>
            <person name="Kuo A."/>
            <person name="Liang C."/>
            <person name="Lipzen A."/>
            <person name="Lutzoni F."/>
            <person name="Magnuson J."/>
            <person name="Mondo S."/>
            <person name="Nolan M."/>
            <person name="Ohm R."/>
            <person name="Pangilinan J."/>
            <person name="Park H.-J."/>
            <person name="Ramirez L."/>
            <person name="Alfaro M."/>
            <person name="Sun H."/>
            <person name="Tritt A."/>
            <person name="Yoshinaga Y."/>
            <person name="Zwiers L.-H."/>
            <person name="Turgeon B."/>
            <person name="Goodwin S."/>
            <person name="Spatafora J."/>
            <person name="Crous P."/>
            <person name="Grigoriev I."/>
        </authorList>
    </citation>
    <scope>NUCLEOTIDE SEQUENCE</scope>
    <source>
        <strain evidence="2">SCOH1-5</strain>
    </source>
</reference>
<evidence type="ECO:0000313" key="3">
    <source>
        <dbReference type="Proteomes" id="UP000799539"/>
    </source>
</evidence>
<feature type="compositionally biased region" description="Basic and acidic residues" evidence="1">
    <location>
        <begin position="76"/>
        <end position="95"/>
    </location>
</feature>
<dbReference type="AlphaFoldDB" id="A0A6A6FQ15"/>
<proteinExistence type="predicted"/>
<dbReference type="EMBL" id="ML992666">
    <property type="protein sequence ID" value="KAF2215384.1"/>
    <property type="molecule type" value="Genomic_DNA"/>
</dbReference>
<name>A0A6A6FQ15_9PEZI</name>
<gene>
    <name evidence="2" type="ORF">CERZMDRAFT_82406</name>
</gene>
<dbReference type="Proteomes" id="UP000799539">
    <property type="component" value="Unassembled WGS sequence"/>
</dbReference>
<feature type="region of interest" description="Disordered" evidence="1">
    <location>
        <begin position="65"/>
        <end position="95"/>
    </location>
</feature>
<accession>A0A6A6FQ15</accession>
<keyword evidence="3" id="KW-1185">Reference proteome</keyword>
<organism evidence="2 3">
    <name type="scientific">Cercospora zeae-maydis SCOH1-5</name>
    <dbReference type="NCBI Taxonomy" id="717836"/>
    <lineage>
        <taxon>Eukaryota</taxon>
        <taxon>Fungi</taxon>
        <taxon>Dikarya</taxon>
        <taxon>Ascomycota</taxon>
        <taxon>Pezizomycotina</taxon>
        <taxon>Dothideomycetes</taxon>
        <taxon>Dothideomycetidae</taxon>
        <taxon>Mycosphaerellales</taxon>
        <taxon>Mycosphaerellaceae</taxon>
        <taxon>Cercospora</taxon>
    </lineage>
</organism>